<dbReference type="PANTHER" id="PTHR38050:SF2">
    <property type="entry name" value="FERULOYL ESTERASE C-RELATED"/>
    <property type="match status" value="1"/>
</dbReference>
<reference evidence="11" key="1">
    <citation type="submission" date="2015-04" db="EMBL/GenBank/DDBJ databases">
        <authorList>
            <person name="Syromyatnikov M.Y."/>
            <person name="Popov V.N."/>
        </authorList>
    </citation>
    <scope>NUCLEOTIDE SEQUENCE [LARGE SCALE GENOMIC DNA]</scope>
    <source>
        <strain evidence="11">WF-38-12</strain>
    </source>
</reference>
<comment type="subcellular location">
    <subcellularLocation>
        <location evidence="1">Secreted</location>
    </subcellularLocation>
</comment>
<dbReference type="PANTHER" id="PTHR38050">
    <property type="match status" value="1"/>
</dbReference>
<evidence type="ECO:0000256" key="5">
    <source>
        <dbReference type="ARBA" id="ARBA00022729"/>
    </source>
</evidence>
<keyword evidence="6" id="KW-0378">Hydrolase</keyword>
<dbReference type="InterPro" id="IPR029058">
    <property type="entry name" value="AB_hydrolase_fold"/>
</dbReference>
<evidence type="ECO:0000256" key="2">
    <source>
        <dbReference type="ARBA" id="ARBA00013091"/>
    </source>
</evidence>
<evidence type="ECO:0000313" key="12">
    <source>
        <dbReference type="Proteomes" id="UP000054383"/>
    </source>
</evidence>
<dbReference type="EC" id="3.1.1.73" evidence="2"/>
<dbReference type="AlphaFoldDB" id="A0A0U1MBI1"/>
<keyword evidence="5" id="KW-0732">Signal</keyword>
<comment type="catalytic activity">
    <reaction evidence="9">
        <text>feruloyl-polysaccharide + H2O = ferulate + polysaccharide.</text>
        <dbReference type="EC" id="3.1.1.73"/>
    </reaction>
</comment>
<dbReference type="Gene3D" id="3.40.50.1820">
    <property type="entry name" value="alpha/beta hydrolase"/>
    <property type="match status" value="1"/>
</dbReference>
<dbReference type="InterPro" id="IPR043595">
    <property type="entry name" value="FaeB/C/D"/>
</dbReference>
<keyword evidence="10" id="KW-1133">Transmembrane helix</keyword>
<evidence type="ECO:0000256" key="1">
    <source>
        <dbReference type="ARBA" id="ARBA00004613"/>
    </source>
</evidence>
<name>A0A0U1MBI1_TALIS</name>
<keyword evidence="10" id="KW-0812">Transmembrane</keyword>
<accession>A0A0U1MBI1</accession>
<sequence>MASRRQPGIARAIYVTICCFKSAVGLAASGLVQLLKGKVFTRRAVVRMLSKFVLAAWLLIAPAFADLETITSSNRSRSYWVHAPDDYEGGKNYPAVIVFHASSKLNFDIDGFAMEADVRLSLPLVPTAYSSDRYFVYPNGVGGVWAGPSYGNVSVAEDLQFVSDLISDIKSKYSIDTKRIYATGLSNGAGFVGTIACSDVSGQFAALAPVAGSFYTDVNGTDCTPGRSPLPILEIHGGSDKTVFYDGGQGEGGLLPAIPTWLGYWQKRNKCSASNSTATSNSGDVHHTTWVCGGQNGTLQHWKVDKNGHDWPSKTINFDMMAAGMGPQPIEANDIVIDFFDQFSLSD</sequence>
<evidence type="ECO:0000256" key="4">
    <source>
        <dbReference type="ARBA" id="ARBA00022651"/>
    </source>
</evidence>
<evidence type="ECO:0000256" key="6">
    <source>
        <dbReference type="ARBA" id="ARBA00022801"/>
    </source>
</evidence>
<proteinExistence type="predicted"/>
<evidence type="ECO:0000256" key="7">
    <source>
        <dbReference type="ARBA" id="ARBA00023277"/>
    </source>
</evidence>
<dbReference type="Proteomes" id="UP000054383">
    <property type="component" value="Unassembled WGS sequence"/>
</dbReference>
<dbReference type="STRING" id="28573.A0A0U1MBI1"/>
<keyword evidence="4" id="KW-0858">Xylan degradation</keyword>
<keyword evidence="3" id="KW-0964">Secreted</keyword>
<dbReference type="OMA" id="FDNDVHH"/>
<gene>
    <name evidence="11" type="ORF">PISL3812_09490</name>
</gene>
<organism evidence="11 12">
    <name type="scientific">Talaromyces islandicus</name>
    <name type="common">Penicillium islandicum</name>
    <dbReference type="NCBI Taxonomy" id="28573"/>
    <lineage>
        <taxon>Eukaryota</taxon>
        <taxon>Fungi</taxon>
        <taxon>Dikarya</taxon>
        <taxon>Ascomycota</taxon>
        <taxon>Pezizomycotina</taxon>
        <taxon>Eurotiomycetes</taxon>
        <taxon>Eurotiomycetidae</taxon>
        <taxon>Eurotiales</taxon>
        <taxon>Trichocomaceae</taxon>
        <taxon>Talaromyces</taxon>
        <taxon>Talaromyces sect. Islandici</taxon>
    </lineage>
</organism>
<evidence type="ECO:0000256" key="8">
    <source>
        <dbReference type="ARBA" id="ARBA00023326"/>
    </source>
</evidence>
<keyword evidence="7" id="KW-0119">Carbohydrate metabolism</keyword>
<dbReference type="SUPFAM" id="SSF53474">
    <property type="entry name" value="alpha/beta-Hydrolases"/>
    <property type="match status" value="1"/>
</dbReference>
<feature type="transmembrane region" description="Helical" evidence="10">
    <location>
        <begin position="12"/>
        <end position="32"/>
    </location>
</feature>
<evidence type="ECO:0000313" key="11">
    <source>
        <dbReference type="EMBL" id="CRG92431.1"/>
    </source>
</evidence>
<protein>
    <recommendedName>
        <fullName evidence="2">feruloyl esterase</fullName>
        <ecNumber evidence="2">3.1.1.73</ecNumber>
    </recommendedName>
</protein>
<evidence type="ECO:0000256" key="10">
    <source>
        <dbReference type="SAM" id="Phobius"/>
    </source>
</evidence>
<keyword evidence="8" id="KW-0624">Polysaccharide degradation</keyword>
<dbReference type="GO" id="GO:0030600">
    <property type="term" value="F:feruloyl esterase activity"/>
    <property type="evidence" value="ECO:0007669"/>
    <property type="project" value="UniProtKB-EC"/>
</dbReference>
<dbReference type="EMBL" id="CVMT01000012">
    <property type="protein sequence ID" value="CRG92431.1"/>
    <property type="molecule type" value="Genomic_DNA"/>
</dbReference>
<keyword evidence="10" id="KW-0472">Membrane</keyword>
<evidence type="ECO:0000256" key="3">
    <source>
        <dbReference type="ARBA" id="ARBA00022525"/>
    </source>
</evidence>
<keyword evidence="12" id="KW-1185">Reference proteome</keyword>
<dbReference type="GO" id="GO:0045493">
    <property type="term" value="P:xylan catabolic process"/>
    <property type="evidence" value="ECO:0007669"/>
    <property type="project" value="UniProtKB-KW"/>
</dbReference>
<dbReference type="GO" id="GO:0005576">
    <property type="term" value="C:extracellular region"/>
    <property type="evidence" value="ECO:0007669"/>
    <property type="project" value="UniProtKB-SubCell"/>
</dbReference>
<dbReference type="OrthoDB" id="424610at2759"/>
<evidence type="ECO:0000256" key="9">
    <source>
        <dbReference type="ARBA" id="ARBA00034075"/>
    </source>
</evidence>